<feature type="signal peptide" evidence="1">
    <location>
        <begin position="1"/>
        <end position="22"/>
    </location>
</feature>
<keyword evidence="1" id="KW-0732">Signal</keyword>
<sequence>MQVAASLAAAGVVGLVAHAAFAQPRDDGWPPRGKIEVSRETLGPDGFTKQWKNAMGYDIFSYFWPTTHAEPKGVLYLMHGHNVNIVFEFLRGRGVGVDRVYEGSWIQALNKIGYSCCGIDVQSMGRSAGFGGLRSYFESFEDVIADDFAFIEKMADLGGDKFSKGLPLFPFAVSMGGARATMMILRNESVFKAALLYAPMLSLERISKQGLNRFLRPLIAIFNLVGPTWRLAGEAKSKFPNLQEEFDNDFFSDHSGATRVRLASEYLKVTEHIMVNLKRITLPFAAFHSEGDTMVDPEGSRRLVAEASSEIKVHEDCPGSWHVLIHEPGNEKTLEKTIAFLNRVNPP</sequence>
<dbReference type="Gene3D" id="3.40.50.1820">
    <property type="entry name" value="alpha/beta hydrolase"/>
    <property type="match status" value="1"/>
</dbReference>
<keyword evidence="4" id="KW-1185">Reference proteome</keyword>
<dbReference type="SUPFAM" id="SSF53474">
    <property type="entry name" value="alpha/beta-Hydrolases"/>
    <property type="match status" value="1"/>
</dbReference>
<evidence type="ECO:0000313" key="3">
    <source>
        <dbReference type="EMBL" id="WZN66206.1"/>
    </source>
</evidence>
<dbReference type="InterPro" id="IPR029058">
    <property type="entry name" value="AB_hydrolase_fold"/>
</dbReference>
<evidence type="ECO:0000256" key="1">
    <source>
        <dbReference type="SAM" id="SignalP"/>
    </source>
</evidence>
<organism evidence="3 4">
    <name type="scientific">Chloropicon roscoffensis</name>
    <dbReference type="NCBI Taxonomy" id="1461544"/>
    <lineage>
        <taxon>Eukaryota</taxon>
        <taxon>Viridiplantae</taxon>
        <taxon>Chlorophyta</taxon>
        <taxon>Chloropicophyceae</taxon>
        <taxon>Chloropicales</taxon>
        <taxon>Chloropicaceae</taxon>
        <taxon>Chloropicon</taxon>
    </lineage>
</organism>
<dbReference type="AlphaFoldDB" id="A0AAX4PJA6"/>
<dbReference type="InterPro" id="IPR051044">
    <property type="entry name" value="MAG_DAG_Lipase"/>
</dbReference>
<dbReference type="EMBL" id="CP151514">
    <property type="protein sequence ID" value="WZN66206.1"/>
    <property type="molecule type" value="Genomic_DNA"/>
</dbReference>
<reference evidence="3 4" key="1">
    <citation type="submission" date="2024-03" db="EMBL/GenBank/DDBJ databases">
        <title>Complete genome sequence of the green alga Chloropicon roscoffensis RCC1871.</title>
        <authorList>
            <person name="Lemieux C."/>
            <person name="Pombert J.-F."/>
            <person name="Otis C."/>
            <person name="Turmel M."/>
        </authorList>
    </citation>
    <scope>NUCLEOTIDE SEQUENCE [LARGE SCALE GENOMIC DNA]</scope>
    <source>
        <strain evidence="3 4">RCC1871</strain>
    </source>
</reference>
<dbReference type="Proteomes" id="UP001472866">
    <property type="component" value="Chromosome 14"/>
</dbReference>
<feature type="domain" description="Serine aminopeptidase S33" evidence="2">
    <location>
        <begin position="105"/>
        <end position="328"/>
    </location>
</feature>
<protein>
    <submittedName>
        <fullName evidence="3">Alpha/beta-hydrolase</fullName>
    </submittedName>
</protein>
<gene>
    <name evidence="3" type="ORF">HKI87_14g77710</name>
</gene>
<accession>A0AAX4PJA6</accession>
<proteinExistence type="predicted"/>
<evidence type="ECO:0000313" key="4">
    <source>
        <dbReference type="Proteomes" id="UP001472866"/>
    </source>
</evidence>
<dbReference type="InterPro" id="IPR022742">
    <property type="entry name" value="Hydrolase_4"/>
</dbReference>
<dbReference type="Pfam" id="PF12146">
    <property type="entry name" value="Hydrolase_4"/>
    <property type="match status" value="1"/>
</dbReference>
<dbReference type="PANTHER" id="PTHR11614">
    <property type="entry name" value="PHOSPHOLIPASE-RELATED"/>
    <property type="match status" value="1"/>
</dbReference>
<feature type="chain" id="PRO_5043758058" evidence="1">
    <location>
        <begin position="23"/>
        <end position="347"/>
    </location>
</feature>
<evidence type="ECO:0000259" key="2">
    <source>
        <dbReference type="Pfam" id="PF12146"/>
    </source>
</evidence>
<name>A0AAX4PJA6_9CHLO</name>